<evidence type="ECO:0000256" key="1">
    <source>
        <dbReference type="ARBA" id="ARBA00004123"/>
    </source>
</evidence>
<evidence type="ECO:0000256" key="8">
    <source>
        <dbReference type="SAM" id="MobiDB-lite"/>
    </source>
</evidence>
<dbReference type="OrthoDB" id="6105938at2759"/>
<dbReference type="InterPro" id="IPR013087">
    <property type="entry name" value="Znf_C2H2_type"/>
</dbReference>
<sequence length="478" mass="51709">MTLLLTWQGLCENEAKNESQEMKRRTCNICGAQFDEKKELRAHKRAVHMFCAICNARLGTSAKAYKKHMRKRHPFFLLRPSPPPPKTSPHYPATAKGAPRKSAPPTTFSLSNVDHARSESTDWSDGEDSISDSEESEIEQAGPASPDPQAVTNAELSTGLIEQPSHLDILTLLRSASEPNSPVVDDQYGGPLASAGAFGEAATLAGSAVDDVDTPRTYDIFRCPVCDKSYYTLEVLSDHMLDNGHGRFGSVHTAGTRHKRIESAPASTAAFNISAAGMTPDTPVVPDRTRRATAGGGSTAPAAPAYMTSVTAHQAVALTAPSKATMDEHAAYNLSFSTEGEINAHYSTPDVYPSCGVCGASFQDMNYLSQHCEAVHGASTSTSRMAGRFAAESQLEASPDRAECSKCGAVFEGDAELLEHKRSSHTFEYCARCDRWYSARHLLLRHFYESPGQHPRCTECRLGFAGDEEPWSAPSDTS</sequence>
<evidence type="ECO:0000313" key="10">
    <source>
        <dbReference type="EMBL" id="KZT68404.1"/>
    </source>
</evidence>
<keyword evidence="5" id="KW-0862">Zinc</keyword>
<comment type="subcellular location">
    <subcellularLocation>
        <location evidence="1">Nucleus</location>
    </subcellularLocation>
</comment>
<dbReference type="Pfam" id="PF00096">
    <property type="entry name" value="zf-C2H2"/>
    <property type="match status" value="1"/>
</dbReference>
<evidence type="ECO:0000256" key="6">
    <source>
        <dbReference type="ARBA" id="ARBA00023242"/>
    </source>
</evidence>
<feature type="domain" description="C2H2-type" evidence="9">
    <location>
        <begin position="402"/>
        <end position="430"/>
    </location>
</feature>
<dbReference type="GO" id="GO:0005634">
    <property type="term" value="C:nucleus"/>
    <property type="evidence" value="ECO:0007669"/>
    <property type="project" value="UniProtKB-SubCell"/>
</dbReference>
<protein>
    <recommendedName>
        <fullName evidence="9">C2H2-type domain-containing protein</fullName>
    </recommendedName>
</protein>
<feature type="domain" description="C2H2-type" evidence="9">
    <location>
        <begin position="353"/>
        <end position="381"/>
    </location>
</feature>
<name>A0A165PMU4_9APHY</name>
<dbReference type="EMBL" id="KV429067">
    <property type="protein sequence ID" value="KZT68404.1"/>
    <property type="molecule type" value="Genomic_DNA"/>
</dbReference>
<keyword evidence="11" id="KW-1185">Reference proteome</keyword>
<keyword evidence="6" id="KW-0539">Nucleus</keyword>
<dbReference type="AlphaFoldDB" id="A0A165PMU4"/>
<evidence type="ECO:0000256" key="2">
    <source>
        <dbReference type="ARBA" id="ARBA00022723"/>
    </source>
</evidence>
<gene>
    <name evidence="10" type="ORF">DAEQUDRAFT_333744</name>
</gene>
<dbReference type="PROSITE" id="PS00028">
    <property type="entry name" value="ZINC_FINGER_C2H2_1"/>
    <property type="match status" value="4"/>
</dbReference>
<dbReference type="STRING" id="1314783.A0A165PMU4"/>
<dbReference type="PROSITE" id="PS50157">
    <property type="entry name" value="ZINC_FINGER_C2H2_2"/>
    <property type="match status" value="3"/>
</dbReference>
<feature type="region of interest" description="Disordered" evidence="8">
    <location>
        <begin position="75"/>
        <end position="151"/>
    </location>
</feature>
<dbReference type="SMART" id="SM00355">
    <property type="entry name" value="ZnF_C2H2"/>
    <property type="match status" value="6"/>
</dbReference>
<evidence type="ECO:0000256" key="3">
    <source>
        <dbReference type="ARBA" id="ARBA00022737"/>
    </source>
</evidence>
<evidence type="ECO:0000256" key="4">
    <source>
        <dbReference type="ARBA" id="ARBA00022771"/>
    </source>
</evidence>
<dbReference type="Proteomes" id="UP000076727">
    <property type="component" value="Unassembled WGS sequence"/>
</dbReference>
<feature type="compositionally biased region" description="Acidic residues" evidence="8">
    <location>
        <begin position="122"/>
        <end position="138"/>
    </location>
</feature>
<dbReference type="Pfam" id="PF13912">
    <property type="entry name" value="zf-C2H2_6"/>
    <property type="match status" value="1"/>
</dbReference>
<accession>A0A165PMU4</accession>
<evidence type="ECO:0000313" key="11">
    <source>
        <dbReference type="Proteomes" id="UP000076727"/>
    </source>
</evidence>
<reference evidence="10 11" key="1">
    <citation type="journal article" date="2016" name="Mol. Biol. Evol.">
        <title>Comparative Genomics of Early-Diverging Mushroom-Forming Fungi Provides Insights into the Origins of Lignocellulose Decay Capabilities.</title>
        <authorList>
            <person name="Nagy L.G."/>
            <person name="Riley R."/>
            <person name="Tritt A."/>
            <person name="Adam C."/>
            <person name="Daum C."/>
            <person name="Floudas D."/>
            <person name="Sun H."/>
            <person name="Yadav J.S."/>
            <person name="Pangilinan J."/>
            <person name="Larsson K.H."/>
            <person name="Matsuura K."/>
            <person name="Barry K."/>
            <person name="Labutti K."/>
            <person name="Kuo R."/>
            <person name="Ohm R.A."/>
            <person name="Bhattacharya S.S."/>
            <person name="Shirouzu T."/>
            <person name="Yoshinaga Y."/>
            <person name="Martin F.M."/>
            <person name="Grigoriev I.V."/>
            <person name="Hibbett D.S."/>
        </authorList>
    </citation>
    <scope>NUCLEOTIDE SEQUENCE [LARGE SCALE GENOMIC DNA]</scope>
    <source>
        <strain evidence="10 11">L-15889</strain>
    </source>
</reference>
<dbReference type="Gene3D" id="3.30.160.60">
    <property type="entry name" value="Classic Zinc Finger"/>
    <property type="match status" value="2"/>
</dbReference>
<feature type="domain" description="C2H2-type" evidence="9">
    <location>
        <begin position="25"/>
        <end position="48"/>
    </location>
</feature>
<keyword evidence="4 7" id="KW-0863">Zinc-finger</keyword>
<dbReference type="InterPro" id="IPR050888">
    <property type="entry name" value="ZnF_C2H2-type_TF"/>
</dbReference>
<dbReference type="GO" id="GO:0008270">
    <property type="term" value="F:zinc ion binding"/>
    <property type="evidence" value="ECO:0007669"/>
    <property type="project" value="UniProtKB-KW"/>
</dbReference>
<keyword evidence="2" id="KW-0479">Metal-binding</keyword>
<organism evidence="10 11">
    <name type="scientific">Daedalea quercina L-15889</name>
    <dbReference type="NCBI Taxonomy" id="1314783"/>
    <lineage>
        <taxon>Eukaryota</taxon>
        <taxon>Fungi</taxon>
        <taxon>Dikarya</taxon>
        <taxon>Basidiomycota</taxon>
        <taxon>Agaricomycotina</taxon>
        <taxon>Agaricomycetes</taxon>
        <taxon>Polyporales</taxon>
        <taxon>Fomitopsis</taxon>
    </lineage>
</organism>
<dbReference type="PANTHER" id="PTHR24406">
    <property type="entry name" value="TRANSCRIPTIONAL REPRESSOR CTCFL-RELATED"/>
    <property type="match status" value="1"/>
</dbReference>
<evidence type="ECO:0000259" key="9">
    <source>
        <dbReference type="PROSITE" id="PS50157"/>
    </source>
</evidence>
<evidence type="ECO:0000256" key="5">
    <source>
        <dbReference type="ARBA" id="ARBA00022833"/>
    </source>
</evidence>
<keyword evidence="3" id="KW-0677">Repeat</keyword>
<evidence type="ECO:0000256" key="7">
    <source>
        <dbReference type="PROSITE-ProRule" id="PRU00042"/>
    </source>
</evidence>
<proteinExistence type="predicted"/>